<feature type="transmembrane region" description="Helical" evidence="2">
    <location>
        <begin position="145"/>
        <end position="164"/>
    </location>
</feature>
<dbReference type="InterPro" id="IPR000160">
    <property type="entry name" value="GGDEF_dom"/>
</dbReference>
<feature type="domain" description="GGDEF" evidence="3">
    <location>
        <begin position="265"/>
        <end position="402"/>
    </location>
</feature>
<dbReference type="InterPro" id="IPR029787">
    <property type="entry name" value="Nucleotide_cyclase"/>
</dbReference>
<keyword evidence="2" id="KW-0812">Transmembrane</keyword>
<dbReference type="GO" id="GO:0052621">
    <property type="term" value="F:diguanylate cyclase activity"/>
    <property type="evidence" value="ECO:0007669"/>
    <property type="project" value="TreeGrafter"/>
</dbReference>
<feature type="transmembrane region" description="Helical" evidence="2">
    <location>
        <begin position="121"/>
        <end position="138"/>
    </location>
</feature>
<dbReference type="InterPro" id="IPR043128">
    <property type="entry name" value="Rev_trsase/Diguanyl_cyclase"/>
</dbReference>
<dbReference type="SMART" id="SM00267">
    <property type="entry name" value="GGDEF"/>
    <property type="match status" value="1"/>
</dbReference>
<keyword evidence="2" id="KW-0472">Membrane</keyword>
<protein>
    <submittedName>
        <fullName evidence="4">Diguanylate cyclase (GGDEF)-like protein</fullName>
    </submittedName>
</protein>
<keyword evidence="5" id="KW-1185">Reference proteome</keyword>
<feature type="transmembrane region" description="Helical" evidence="2">
    <location>
        <begin position="98"/>
        <end position="115"/>
    </location>
</feature>
<feature type="transmembrane region" description="Helical" evidence="2">
    <location>
        <begin position="56"/>
        <end position="78"/>
    </location>
</feature>
<sequence length="404" mass="46989">MKLFNVTNNLSVEKQKMLEWQMFYENIQRSKLLAKIVILFEVFLIIMNISSSEKFLNIYVILYITLLFIATVVLLFALRFEKGDIYDEARYKKYQKGLFLLVFLFLLWGSVVTLVDQLGYGHIMAFVVNVMCVSVLLNTSYKLFFWLYTIPTAVLVVGLPFFQASSEVLIGHYVNLSVFLFFCWLVSRMLYMGYYRNFYNKVLLEEMNEELAFNIDENVQINRRLEQANEQLKQLTLIDELSKIPNRRGLYEYIHKYLSLADSERCLSIIMIDIDYFKQYNDLYGHVEGDKVIQSVAQQLNASIDRTSSLAVRYGGEEFIVAAFDMKEAEAYQLAERIRLAVEEMKIPHELSPISSYLSISLGLATNYLADEGEIELLIQKADQALYEAKKNGRNLVEVSEKMN</sequence>
<accession>A0A2W7ML14</accession>
<dbReference type="Gene3D" id="3.30.70.270">
    <property type="match status" value="1"/>
</dbReference>
<dbReference type="CDD" id="cd01949">
    <property type="entry name" value="GGDEF"/>
    <property type="match status" value="1"/>
</dbReference>
<evidence type="ECO:0000313" key="5">
    <source>
        <dbReference type="Proteomes" id="UP000248646"/>
    </source>
</evidence>
<dbReference type="GO" id="GO:1902201">
    <property type="term" value="P:negative regulation of bacterial-type flagellum-dependent cell motility"/>
    <property type="evidence" value="ECO:0007669"/>
    <property type="project" value="TreeGrafter"/>
</dbReference>
<keyword evidence="1" id="KW-0175">Coiled coil</keyword>
<dbReference type="EMBL" id="QKZI01000004">
    <property type="protein sequence ID" value="PZX04577.1"/>
    <property type="molecule type" value="Genomic_DNA"/>
</dbReference>
<dbReference type="SUPFAM" id="SSF55073">
    <property type="entry name" value="Nucleotide cyclase"/>
    <property type="match status" value="1"/>
</dbReference>
<comment type="caution">
    <text evidence="4">The sequence shown here is derived from an EMBL/GenBank/DDBJ whole genome shotgun (WGS) entry which is preliminary data.</text>
</comment>
<dbReference type="Proteomes" id="UP000248646">
    <property type="component" value="Unassembled WGS sequence"/>
</dbReference>
<dbReference type="GO" id="GO:0005886">
    <property type="term" value="C:plasma membrane"/>
    <property type="evidence" value="ECO:0007669"/>
    <property type="project" value="TreeGrafter"/>
</dbReference>
<feature type="transmembrane region" description="Helical" evidence="2">
    <location>
        <begin position="32"/>
        <end position="50"/>
    </location>
</feature>
<proteinExistence type="predicted"/>
<name>A0A2W7ML14_9BACI</name>
<gene>
    <name evidence="4" type="ORF">C7437_10489</name>
</gene>
<dbReference type="FunFam" id="3.30.70.270:FF:000001">
    <property type="entry name" value="Diguanylate cyclase domain protein"/>
    <property type="match status" value="1"/>
</dbReference>
<dbReference type="Pfam" id="PF00990">
    <property type="entry name" value="GGDEF"/>
    <property type="match status" value="1"/>
</dbReference>
<dbReference type="OrthoDB" id="9759607at2"/>
<reference evidence="4 5" key="1">
    <citation type="submission" date="2018-06" db="EMBL/GenBank/DDBJ databases">
        <title>Genomic Encyclopedia of Type Strains, Phase IV (KMG-IV): sequencing the most valuable type-strain genomes for metagenomic binning, comparative biology and taxonomic classification.</title>
        <authorList>
            <person name="Goeker M."/>
        </authorList>
    </citation>
    <scope>NUCLEOTIDE SEQUENCE [LARGE SCALE GENOMIC DNA]</scope>
    <source>
        <strain evidence="4 5">DSM 5</strain>
    </source>
</reference>
<evidence type="ECO:0000259" key="3">
    <source>
        <dbReference type="PROSITE" id="PS50887"/>
    </source>
</evidence>
<evidence type="ECO:0000256" key="2">
    <source>
        <dbReference type="SAM" id="Phobius"/>
    </source>
</evidence>
<dbReference type="PANTHER" id="PTHR45138:SF9">
    <property type="entry name" value="DIGUANYLATE CYCLASE DGCM-RELATED"/>
    <property type="match status" value="1"/>
</dbReference>
<feature type="coiled-coil region" evidence="1">
    <location>
        <begin position="204"/>
        <end position="238"/>
    </location>
</feature>
<keyword evidence="2" id="KW-1133">Transmembrane helix</keyword>
<feature type="transmembrane region" description="Helical" evidence="2">
    <location>
        <begin position="170"/>
        <end position="191"/>
    </location>
</feature>
<evidence type="ECO:0000313" key="4">
    <source>
        <dbReference type="EMBL" id="PZX04577.1"/>
    </source>
</evidence>
<evidence type="ECO:0000256" key="1">
    <source>
        <dbReference type="SAM" id="Coils"/>
    </source>
</evidence>
<dbReference type="PANTHER" id="PTHR45138">
    <property type="entry name" value="REGULATORY COMPONENTS OF SENSORY TRANSDUCTION SYSTEM"/>
    <property type="match status" value="1"/>
</dbReference>
<dbReference type="AlphaFoldDB" id="A0A2W7ML14"/>
<organism evidence="4 5">
    <name type="scientific">Psychrobacillus insolitus</name>
    <dbReference type="NCBI Taxonomy" id="1461"/>
    <lineage>
        <taxon>Bacteria</taxon>
        <taxon>Bacillati</taxon>
        <taxon>Bacillota</taxon>
        <taxon>Bacilli</taxon>
        <taxon>Bacillales</taxon>
        <taxon>Bacillaceae</taxon>
        <taxon>Psychrobacillus</taxon>
    </lineage>
</organism>
<dbReference type="PROSITE" id="PS50887">
    <property type="entry name" value="GGDEF"/>
    <property type="match status" value="1"/>
</dbReference>
<dbReference type="InterPro" id="IPR050469">
    <property type="entry name" value="Diguanylate_Cyclase"/>
</dbReference>
<dbReference type="NCBIfam" id="TIGR00254">
    <property type="entry name" value="GGDEF"/>
    <property type="match status" value="1"/>
</dbReference>
<dbReference type="GO" id="GO:0043709">
    <property type="term" value="P:cell adhesion involved in single-species biofilm formation"/>
    <property type="evidence" value="ECO:0007669"/>
    <property type="project" value="TreeGrafter"/>
</dbReference>